<dbReference type="SMART" id="SM00004">
    <property type="entry name" value="NL"/>
    <property type="match status" value="2"/>
</dbReference>
<dbReference type="InterPro" id="IPR035993">
    <property type="entry name" value="Notch-like_dom_sf"/>
</dbReference>
<evidence type="ECO:0000256" key="6">
    <source>
        <dbReference type="ARBA" id="ARBA00023180"/>
    </source>
</evidence>
<sequence>MDTRAIGQSRITCFNGATCADNKCICLDGFCGTFCENRVPLLSEYEASSCNASRAALFANNRCNKECNTVECFFDGLDCHELPEYEIWMDLGSATQCLNSYGNDICDENCNSYMYGFDGGDCEKELRGMRKAKIHISLAVKPDEIIRAGVSISKSEKDNLPQVFSVEAATAAWLEIFLAVTISMLITLIIGYDYNRMLDPSSSSSIFKDSQGRRDKERMDISSKCPVAVPIVKLLYSEKNRLVAAVEEGNVSSLTALLTGMTPLEAANAEDVAGNTVDAYGFNRRTGLGSDGLSGKIRFAPCGIGWTTASHNSFSRFAWSFAWTTGFIGMLVERSFRSGSHVVRERGYDNISAHSISKRIKEEPCTPPSRVYSVMILMSLSYRLFFTADLTPLMTPQSPGTADSGGGRLSLSSGLGGTLSSGKGTLSGSVDALLSTPTPKLPHILTPPSQQVEISLERLDTTPSTFPRKRHLASTADTARPEMFIVEEKPDPAVLGGEEQERWGRYVVPSLRRDARGDQMDNGRRKLMKLIPIDYIVQIINVIDTDVDRVGALNILYVTTGDYRWNLLKMNSAEDIDNILT</sequence>
<evidence type="ECO:0000256" key="7">
    <source>
        <dbReference type="ARBA" id="ARBA00046288"/>
    </source>
</evidence>
<feature type="domain" description="LNR" evidence="9">
    <location>
        <begin position="84"/>
        <end position="123"/>
    </location>
</feature>
<evidence type="ECO:0000313" key="10">
    <source>
        <dbReference type="EnsemblMetazoa" id="PPA16807.1"/>
    </source>
</evidence>
<evidence type="ECO:0000256" key="1">
    <source>
        <dbReference type="ARBA" id="ARBA00022692"/>
    </source>
</evidence>
<evidence type="ECO:0000313" key="11">
    <source>
        <dbReference type="Proteomes" id="UP000005239"/>
    </source>
</evidence>
<evidence type="ECO:0000256" key="8">
    <source>
        <dbReference type="SAM" id="Phobius"/>
    </source>
</evidence>
<evidence type="ECO:0000256" key="4">
    <source>
        <dbReference type="ARBA" id="ARBA00023136"/>
    </source>
</evidence>
<evidence type="ECO:0000259" key="9">
    <source>
        <dbReference type="SMART" id="SM00004"/>
    </source>
</evidence>
<gene>
    <name evidence="10" type="primary">WBGene00106361</name>
</gene>
<dbReference type="Gene3D" id="4.10.470.20">
    <property type="match status" value="2"/>
</dbReference>
<keyword evidence="6" id="KW-0325">Glycoprotein</keyword>
<keyword evidence="2" id="KW-0677">Repeat</keyword>
<keyword evidence="1 8" id="KW-0812">Transmembrane</keyword>
<accession>A0A8R1YG74</accession>
<name>A0A8R1YG74_PRIPA</name>
<dbReference type="Pfam" id="PF00066">
    <property type="entry name" value="Notch"/>
    <property type="match status" value="2"/>
</dbReference>
<dbReference type="AlphaFoldDB" id="A0A8R1YG74"/>
<keyword evidence="3 8" id="KW-1133">Transmembrane helix</keyword>
<evidence type="ECO:0000256" key="5">
    <source>
        <dbReference type="ARBA" id="ARBA00023157"/>
    </source>
</evidence>
<keyword evidence="11" id="KW-1185">Reference proteome</keyword>
<evidence type="ECO:0000256" key="2">
    <source>
        <dbReference type="ARBA" id="ARBA00022737"/>
    </source>
</evidence>
<proteinExistence type="predicted"/>
<protein>
    <recommendedName>
        <fullName evidence="9">LNR domain-containing protein</fullName>
    </recommendedName>
</protein>
<dbReference type="InterPro" id="IPR000800">
    <property type="entry name" value="Notch_dom"/>
</dbReference>
<keyword evidence="4 8" id="KW-0472">Membrane</keyword>
<feature type="domain" description="LNR" evidence="9">
    <location>
        <begin position="43"/>
        <end position="80"/>
    </location>
</feature>
<dbReference type="Proteomes" id="UP000005239">
    <property type="component" value="Unassembled WGS sequence"/>
</dbReference>
<feature type="transmembrane region" description="Helical" evidence="8">
    <location>
        <begin position="171"/>
        <end position="192"/>
    </location>
</feature>
<dbReference type="EnsemblMetazoa" id="PPA16807.1">
    <property type="protein sequence ID" value="PPA16807.1"/>
    <property type="gene ID" value="WBGene00106361"/>
</dbReference>
<evidence type="ECO:0000256" key="3">
    <source>
        <dbReference type="ARBA" id="ARBA00022989"/>
    </source>
</evidence>
<reference evidence="11" key="1">
    <citation type="journal article" date="2008" name="Nat. Genet.">
        <title>The Pristionchus pacificus genome provides a unique perspective on nematode lifestyle and parasitism.</title>
        <authorList>
            <person name="Dieterich C."/>
            <person name="Clifton S.W."/>
            <person name="Schuster L.N."/>
            <person name="Chinwalla A."/>
            <person name="Delehaunty K."/>
            <person name="Dinkelacker I."/>
            <person name="Fulton L."/>
            <person name="Fulton R."/>
            <person name="Godfrey J."/>
            <person name="Minx P."/>
            <person name="Mitreva M."/>
            <person name="Roeseler W."/>
            <person name="Tian H."/>
            <person name="Witte H."/>
            <person name="Yang S.P."/>
            <person name="Wilson R.K."/>
            <person name="Sommer R.J."/>
        </authorList>
    </citation>
    <scope>NUCLEOTIDE SEQUENCE [LARGE SCALE GENOMIC DNA]</scope>
    <source>
        <strain evidence="11">PS312</strain>
    </source>
</reference>
<keyword evidence="5" id="KW-1015">Disulfide bond</keyword>
<comment type="subcellular location">
    <subcellularLocation>
        <location evidence="7">Endomembrane system</location>
        <topology evidence="7">Single-pass type I membrane protein</topology>
    </subcellularLocation>
</comment>
<dbReference type="SUPFAM" id="SSF90193">
    <property type="entry name" value="Notch domain"/>
    <property type="match status" value="2"/>
</dbReference>
<dbReference type="GO" id="GO:0012505">
    <property type="term" value="C:endomembrane system"/>
    <property type="evidence" value="ECO:0007669"/>
    <property type="project" value="UniProtKB-SubCell"/>
</dbReference>
<reference evidence="10" key="2">
    <citation type="submission" date="2022-06" db="UniProtKB">
        <authorList>
            <consortium name="EnsemblMetazoa"/>
        </authorList>
    </citation>
    <scope>IDENTIFICATION</scope>
    <source>
        <strain evidence="10">PS312</strain>
    </source>
</reference>
<organism evidence="10 11">
    <name type="scientific">Pristionchus pacificus</name>
    <name type="common">Parasitic nematode worm</name>
    <dbReference type="NCBI Taxonomy" id="54126"/>
    <lineage>
        <taxon>Eukaryota</taxon>
        <taxon>Metazoa</taxon>
        <taxon>Ecdysozoa</taxon>
        <taxon>Nematoda</taxon>
        <taxon>Chromadorea</taxon>
        <taxon>Rhabditida</taxon>
        <taxon>Rhabditina</taxon>
        <taxon>Diplogasteromorpha</taxon>
        <taxon>Diplogasteroidea</taxon>
        <taxon>Neodiplogasteridae</taxon>
        <taxon>Pristionchus</taxon>
    </lineage>
</organism>